<proteinExistence type="predicted"/>
<gene>
    <name evidence="1" type="ORF">CVLEPA_LOCUS10036</name>
</gene>
<comment type="caution">
    <text evidence="1">The sequence shown here is derived from an EMBL/GenBank/DDBJ whole genome shotgun (WGS) entry which is preliminary data.</text>
</comment>
<dbReference type="EMBL" id="CAWYQH010000068">
    <property type="protein sequence ID" value="CAK8679786.1"/>
    <property type="molecule type" value="Genomic_DNA"/>
</dbReference>
<evidence type="ECO:0000313" key="2">
    <source>
        <dbReference type="Proteomes" id="UP001642483"/>
    </source>
</evidence>
<accession>A0ABP0FKA7</accession>
<organism evidence="1 2">
    <name type="scientific">Clavelina lepadiformis</name>
    <name type="common">Light-bulb sea squirt</name>
    <name type="synonym">Ascidia lepadiformis</name>
    <dbReference type="NCBI Taxonomy" id="159417"/>
    <lineage>
        <taxon>Eukaryota</taxon>
        <taxon>Metazoa</taxon>
        <taxon>Chordata</taxon>
        <taxon>Tunicata</taxon>
        <taxon>Ascidiacea</taxon>
        <taxon>Aplousobranchia</taxon>
        <taxon>Clavelinidae</taxon>
        <taxon>Clavelina</taxon>
    </lineage>
</organism>
<keyword evidence="2" id="KW-1185">Reference proteome</keyword>
<evidence type="ECO:0000313" key="1">
    <source>
        <dbReference type="EMBL" id="CAK8679786.1"/>
    </source>
</evidence>
<name>A0ABP0FKA7_CLALP</name>
<dbReference type="Proteomes" id="UP001642483">
    <property type="component" value="Unassembled WGS sequence"/>
</dbReference>
<sequence length="130" mass="15556">MTRYALANRYQRFEAGEPEAPVKTKIRLPPIDQNAHNLDEVWKCNPFKFPANSEWVDICLAEKIRSRELRHNEREKKVHDKNTFQTRYTGSTFPSLKKIFKTWDDEMNKVRVGKVTVYVRYHRNFLTTHS</sequence>
<reference evidence="1 2" key="1">
    <citation type="submission" date="2024-02" db="EMBL/GenBank/DDBJ databases">
        <authorList>
            <person name="Daric V."/>
            <person name="Darras S."/>
        </authorList>
    </citation>
    <scope>NUCLEOTIDE SEQUENCE [LARGE SCALE GENOMIC DNA]</scope>
</reference>
<protein>
    <submittedName>
        <fullName evidence="1">Uncharacterized protein</fullName>
    </submittedName>
</protein>